<dbReference type="InterPro" id="IPR037185">
    <property type="entry name" value="EmrE-like"/>
</dbReference>
<gene>
    <name evidence="3" type="ORF">GCM10007939_20380</name>
</gene>
<feature type="transmembrane region" description="Helical" evidence="1">
    <location>
        <begin position="35"/>
        <end position="54"/>
    </location>
</feature>
<evidence type="ECO:0000313" key="4">
    <source>
        <dbReference type="Proteomes" id="UP001156694"/>
    </source>
</evidence>
<keyword evidence="1" id="KW-0472">Membrane</keyword>
<feature type="transmembrane region" description="Helical" evidence="1">
    <location>
        <begin position="153"/>
        <end position="170"/>
    </location>
</feature>
<feature type="transmembrane region" description="Helical" evidence="1">
    <location>
        <begin position="182"/>
        <end position="201"/>
    </location>
</feature>
<organism evidence="3 4">
    <name type="scientific">Amylibacter marinus</name>
    <dbReference type="NCBI Taxonomy" id="1475483"/>
    <lineage>
        <taxon>Bacteria</taxon>
        <taxon>Pseudomonadati</taxon>
        <taxon>Pseudomonadota</taxon>
        <taxon>Alphaproteobacteria</taxon>
        <taxon>Rhodobacterales</taxon>
        <taxon>Paracoccaceae</taxon>
        <taxon>Amylibacter</taxon>
    </lineage>
</organism>
<sequence>MNDQTKGILLAILGVLFIVPDSLFIRLISADAYTIIVWRNFFSGAFIFTGLLAYHRGNLWRIYAGTGRNALMFCLFLACSAPLFTLAVSLTTVANVVFIAATTPVFAAFASWVLTGQRISSRMAITIAAALCGVGIIASGSHETEGATLRGDLTAVAFAASYGTALSFAAQSKATSMVPMTPIALFASGLVFLPFATPFVFQGMDAPYVLAHNIFIAVAISLLAISPRFITSTEVALFLLCESVLAPLLVWVVIGETLGRATVIGGTIVLGALLVSNIIALRNRPATPD</sequence>
<dbReference type="EMBL" id="BSNN01000004">
    <property type="protein sequence ID" value="GLQ35755.1"/>
    <property type="molecule type" value="Genomic_DNA"/>
</dbReference>
<evidence type="ECO:0000259" key="2">
    <source>
        <dbReference type="Pfam" id="PF00892"/>
    </source>
</evidence>
<feature type="transmembrane region" description="Helical" evidence="1">
    <location>
        <begin position="7"/>
        <end position="29"/>
    </location>
</feature>
<evidence type="ECO:0000256" key="1">
    <source>
        <dbReference type="SAM" id="Phobius"/>
    </source>
</evidence>
<dbReference type="PANTHER" id="PTHR22911">
    <property type="entry name" value="ACYL-MALONYL CONDENSING ENZYME-RELATED"/>
    <property type="match status" value="1"/>
</dbReference>
<feature type="transmembrane region" description="Helical" evidence="1">
    <location>
        <begin position="123"/>
        <end position="141"/>
    </location>
</feature>
<comment type="caution">
    <text evidence="3">The sequence shown here is derived from an EMBL/GenBank/DDBJ whole genome shotgun (WGS) entry which is preliminary data.</text>
</comment>
<accession>A0ABQ5VWW5</accession>
<name>A0ABQ5VWW5_9RHOB</name>
<keyword evidence="1" id="KW-1133">Transmembrane helix</keyword>
<feature type="transmembrane region" description="Helical" evidence="1">
    <location>
        <begin position="207"/>
        <end position="225"/>
    </location>
</feature>
<feature type="transmembrane region" description="Helical" evidence="1">
    <location>
        <begin position="70"/>
        <end position="90"/>
    </location>
</feature>
<dbReference type="SUPFAM" id="SSF103481">
    <property type="entry name" value="Multidrug resistance efflux transporter EmrE"/>
    <property type="match status" value="2"/>
</dbReference>
<feature type="transmembrane region" description="Helical" evidence="1">
    <location>
        <begin position="237"/>
        <end position="255"/>
    </location>
</feature>
<reference evidence="4" key="1">
    <citation type="journal article" date="2019" name="Int. J. Syst. Evol. Microbiol.">
        <title>The Global Catalogue of Microorganisms (GCM) 10K type strain sequencing project: providing services to taxonomists for standard genome sequencing and annotation.</title>
        <authorList>
            <consortium name="The Broad Institute Genomics Platform"/>
            <consortium name="The Broad Institute Genome Sequencing Center for Infectious Disease"/>
            <person name="Wu L."/>
            <person name="Ma J."/>
        </authorList>
    </citation>
    <scope>NUCLEOTIDE SEQUENCE [LARGE SCALE GENOMIC DNA]</scope>
    <source>
        <strain evidence="4">NBRC 110140</strain>
    </source>
</reference>
<proteinExistence type="predicted"/>
<keyword evidence="4" id="KW-1185">Reference proteome</keyword>
<dbReference type="Pfam" id="PF00892">
    <property type="entry name" value="EamA"/>
    <property type="match status" value="1"/>
</dbReference>
<dbReference type="Proteomes" id="UP001156694">
    <property type="component" value="Unassembled WGS sequence"/>
</dbReference>
<feature type="transmembrane region" description="Helical" evidence="1">
    <location>
        <begin position="261"/>
        <end position="281"/>
    </location>
</feature>
<dbReference type="InterPro" id="IPR000620">
    <property type="entry name" value="EamA_dom"/>
</dbReference>
<evidence type="ECO:0000313" key="3">
    <source>
        <dbReference type="EMBL" id="GLQ35755.1"/>
    </source>
</evidence>
<feature type="transmembrane region" description="Helical" evidence="1">
    <location>
        <begin position="96"/>
        <end position="116"/>
    </location>
</feature>
<protein>
    <submittedName>
        <fullName evidence="3">Membrane protein</fullName>
    </submittedName>
</protein>
<feature type="domain" description="EamA" evidence="2">
    <location>
        <begin position="6"/>
        <end position="137"/>
    </location>
</feature>
<keyword evidence="1" id="KW-0812">Transmembrane</keyword>
<dbReference type="RefSeq" id="WP_284378618.1">
    <property type="nucleotide sequence ID" value="NZ_BSNN01000004.1"/>
</dbReference>